<feature type="transmembrane region" description="Helical" evidence="1">
    <location>
        <begin position="131"/>
        <end position="151"/>
    </location>
</feature>
<keyword evidence="1" id="KW-0472">Membrane</keyword>
<dbReference type="Proteomes" id="UP000460257">
    <property type="component" value="Unassembled WGS sequence"/>
</dbReference>
<feature type="transmembrane region" description="Helical" evidence="1">
    <location>
        <begin position="70"/>
        <end position="91"/>
    </location>
</feature>
<comment type="caution">
    <text evidence="2">The sequence shown here is derived from an EMBL/GenBank/DDBJ whole genome shotgun (WGS) entry which is preliminary data.</text>
</comment>
<feature type="transmembrane region" description="Helical" evidence="1">
    <location>
        <begin position="292"/>
        <end position="317"/>
    </location>
</feature>
<evidence type="ECO:0008006" key="4">
    <source>
        <dbReference type="Google" id="ProtNLM"/>
    </source>
</evidence>
<feature type="transmembrane region" description="Helical" evidence="1">
    <location>
        <begin position="42"/>
        <end position="63"/>
    </location>
</feature>
<reference evidence="2" key="1">
    <citation type="journal article" date="2020" name="Appl. Environ. Microbiol.">
        <title>Medium-Chain Fatty Acid Synthesis by 'Candidatus Weimeria bifida' gen. nov., sp. nov., and 'Candidatus Pseudoramibacter fermentans' sp. nov.</title>
        <authorList>
            <person name="Scarborough M.J."/>
            <person name="Myers K.S."/>
            <person name="Donohue T.J."/>
            <person name="Noguera D.R."/>
        </authorList>
    </citation>
    <scope>NUCLEOTIDE SEQUENCE</scope>
    <source>
        <strain evidence="2">LCO1.1</strain>
    </source>
</reference>
<gene>
    <name evidence="2" type="ORF">FRC54_03070</name>
</gene>
<dbReference type="InterPro" id="IPR051533">
    <property type="entry name" value="WaaL-like"/>
</dbReference>
<proteinExistence type="predicted"/>
<dbReference type="EMBL" id="VOGC01000002">
    <property type="protein sequence ID" value="MQN00962.1"/>
    <property type="molecule type" value="Genomic_DNA"/>
</dbReference>
<dbReference type="AlphaFoldDB" id="A0A6N7IYW0"/>
<keyword evidence="3" id="KW-1185">Reference proteome</keyword>
<accession>A0A6N7IYW0</accession>
<evidence type="ECO:0000313" key="3">
    <source>
        <dbReference type="Proteomes" id="UP000460257"/>
    </source>
</evidence>
<feature type="transmembrane region" description="Helical" evidence="1">
    <location>
        <begin position="208"/>
        <end position="229"/>
    </location>
</feature>
<organism evidence="2 3">
    <name type="scientific">Candidatus Weimeria bifida</name>
    <dbReference type="NCBI Taxonomy" id="2599074"/>
    <lineage>
        <taxon>Bacteria</taxon>
        <taxon>Bacillati</taxon>
        <taxon>Bacillota</taxon>
        <taxon>Clostridia</taxon>
        <taxon>Lachnospirales</taxon>
        <taxon>Lachnospiraceae</taxon>
        <taxon>Candidatus Weimeria</taxon>
    </lineage>
</organism>
<sequence>MKEQYSNNTNKIITGIVFLIFLIPGLYYMQDGYFDTIAAKTNAFFFSCAAAAVFGIYLLYVFIRDHGVKSLLRLPAPSYIIAFFVLSYLLVSIGDVHALDGSAGWSVGAYSYLLGLMIFFIFLIGDTDLNALVILLTVASLPFYFFTVLQGAGLDVFNLHQKLVKKEMYDYISTIGNTTVYSGITSLFLPVVCAALDHVDEWNFKGSAIKALKIIFIVNIAVGGAGIYLVGSDSAYIGMFGSLAVLYIVECKKRTPLWKLGRLAAIISGSFAIAALLQTVNSAEAFPPRKYFSYYICKFHLAYILFPLLLVATLALYKWAGHFTFPWIPISAMIVAAVAVTEVLTPKSRHFGSGRGEIWPFAVNAFKKAGLRQKLFGVGADCFGYLTGSYTNDLSKSDKWYEISKSSLGSIKTKQKVLSVGGREVVNCHNEFLQHLLCGGIVTVGLWSASVISVIIKGLRNKHVSPFLFGFIGWLIQSMLNNPHNTLLSLAFMFAALSIKDQPADE</sequence>
<feature type="transmembrane region" description="Helical" evidence="1">
    <location>
        <begin position="235"/>
        <end position="251"/>
    </location>
</feature>
<feature type="transmembrane region" description="Helical" evidence="1">
    <location>
        <begin position="263"/>
        <end position="280"/>
    </location>
</feature>
<protein>
    <recommendedName>
        <fullName evidence="4">O-antigen ligase family protein</fullName>
    </recommendedName>
</protein>
<keyword evidence="1" id="KW-0812">Transmembrane</keyword>
<feature type="transmembrane region" description="Helical" evidence="1">
    <location>
        <begin position="432"/>
        <end position="456"/>
    </location>
</feature>
<evidence type="ECO:0000256" key="1">
    <source>
        <dbReference type="SAM" id="Phobius"/>
    </source>
</evidence>
<dbReference type="PANTHER" id="PTHR37422">
    <property type="entry name" value="TEICHURONIC ACID BIOSYNTHESIS PROTEIN TUAE"/>
    <property type="match status" value="1"/>
</dbReference>
<feature type="transmembrane region" description="Helical" evidence="1">
    <location>
        <begin position="12"/>
        <end position="30"/>
    </location>
</feature>
<name>A0A6N7IYW0_9FIRM</name>
<feature type="transmembrane region" description="Helical" evidence="1">
    <location>
        <begin position="171"/>
        <end position="196"/>
    </location>
</feature>
<feature type="transmembrane region" description="Helical" evidence="1">
    <location>
        <begin position="103"/>
        <end position="124"/>
    </location>
</feature>
<dbReference type="PANTHER" id="PTHR37422:SF13">
    <property type="entry name" value="LIPOPOLYSACCHARIDE BIOSYNTHESIS PROTEIN PA4999-RELATED"/>
    <property type="match status" value="1"/>
</dbReference>
<feature type="transmembrane region" description="Helical" evidence="1">
    <location>
        <begin position="324"/>
        <end position="344"/>
    </location>
</feature>
<evidence type="ECO:0000313" key="2">
    <source>
        <dbReference type="EMBL" id="MQN00962.1"/>
    </source>
</evidence>
<keyword evidence="1" id="KW-1133">Transmembrane helix</keyword>